<dbReference type="Proteomes" id="UP001054945">
    <property type="component" value="Unassembled WGS sequence"/>
</dbReference>
<gene>
    <name evidence="1" type="ORF">CEXT_588271</name>
</gene>
<organism evidence="1 2">
    <name type="scientific">Caerostris extrusa</name>
    <name type="common">Bark spider</name>
    <name type="synonym">Caerostris bankana</name>
    <dbReference type="NCBI Taxonomy" id="172846"/>
    <lineage>
        <taxon>Eukaryota</taxon>
        <taxon>Metazoa</taxon>
        <taxon>Ecdysozoa</taxon>
        <taxon>Arthropoda</taxon>
        <taxon>Chelicerata</taxon>
        <taxon>Arachnida</taxon>
        <taxon>Araneae</taxon>
        <taxon>Araneomorphae</taxon>
        <taxon>Entelegynae</taxon>
        <taxon>Araneoidea</taxon>
        <taxon>Araneidae</taxon>
        <taxon>Caerostris</taxon>
    </lineage>
</organism>
<evidence type="ECO:0000313" key="1">
    <source>
        <dbReference type="EMBL" id="GIY04416.1"/>
    </source>
</evidence>
<dbReference type="EMBL" id="BPLR01005705">
    <property type="protein sequence ID" value="GIY04416.1"/>
    <property type="molecule type" value="Genomic_DNA"/>
</dbReference>
<proteinExistence type="predicted"/>
<dbReference type="AlphaFoldDB" id="A0AAV4Q7Q1"/>
<comment type="caution">
    <text evidence="1">The sequence shown here is derived from an EMBL/GenBank/DDBJ whole genome shotgun (WGS) entry which is preliminary data.</text>
</comment>
<evidence type="ECO:0000313" key="2">
    <source>
        <dbReference type="Proteomes" id="UP001054945"/>
    </source>
</evidence>
<sequence>MYVSWFPPEEERCHEKEKCIFACQVEGCHIAFLTMPPPQKQIENSDDSILYIGYTRGRTILNLLVDSAGNSLLA</sequence>
<keyword evidence="2" id="KW-1185">Reference proteome</keyword>
<reference evidence="1 2" key="1">
    <citation type="submission" date="2021-06" db="EMBL/GenBank/DDBJ databases">
        <title>Caerostris extrusa draft genome.</title>
        <authorList>
            <person name="Kono N."/>
            <person name="Arakawa K."/>
        </authorList>
    </citation>
    <scope>NUCLEOTIDE SEQUENCE [LARGE SCALE GENOMIC DNA]</scope>
</reference>
<protein>
    <submittedName>
        <fullName evidence="1">Uncharacterized protein</fullName>
    </submittedName>
</protein>
<accession>A0AAV4Q7Q1</accession>
<name>A0AAV4Q7Q1_CAEEX</name>